<protein>
    <submittedName>
        <fullName evidence="1">RidA family protein</fullName>
    </submittedName>
</protein>
<comment type="caution">
    <text evidence="1">The sequence shown here is derived from an EMBL/GenBank/DDBJ whole genome shotgun (WGS) entry which is preliminary data.</text>
</comment>
<dbReference type="InterPro" id="IPR006175">
    <property type="entry name" value="YjgF/YER057c/UK114"/>
</dbReference>
<dbReference type="RefSeq" id="WP_167225663.1">
    <property type="nucleotide sequence ID" value="NZ_JAAQPH010000010.1"/>
</dbReference>
<dbReference type="Pfam" id="PF01042">
    <property type="entry name" value="Ribonuc_L-PSP"/>
    <property type="match status" value="1"/>
</dbReference>
<dbReference type="AlphaFoldDB" id="A0A967EYI2"/>
<sequence length="130" mass="14402">MAKKSGSAIEAIGKKNPNLPFHPAVRAGDFIFISGQVAKDENGNMCAGNIEEQTRWTVECLRRILAEAGADLGDIVRVTTYLEDTRDFGRYNRVFAEYFPDGCIARTTVEARAVIDTKIEMDAIAYKPLD</sequence>
<keyword evidence="2" id="KW-1185">Reference proteome</keyword>
<reference evidence="1" key="1">
    <citation type="submission" date="2020-03" db="EMBL/GenBank/DDBJ databases">
        <title>Genome of Pelagibius litoralis DSM 21314T.</title>
        <authorList>
            <person name="Wang G."/>
        </authorList>
    </citation>
    <scope>NUCLEOTIDE SEQUENCE</scope>
    <source>
        <strain evidence="1">DSM 21314</strain>
    </source>
</reference>
<dbReference type="PANTHER" id="PTHR11803:SF39">
    <property type="entry name" value="2-IMINOBUTANOATE_2-IMINOPROPANOATE DEAMINASE"/>
    <property type="match status" value="1"/>
</dbReference>
<proteinExistence type="predicted"/>
<dbReference type="Gene3D" id="3.30.1330.40">
    <property type="entry name" value="RutC-like"/>
    <property type="match status" value="1"/>
</dbReference>
<dbReference type="InterPro" id="IPR035959">
    <property type="entry name" value="RutC-like_sf"/>
</dbReference>
<dbReference type="EMBL" id="JAAQPH010000010">
    <property type="protein sequence ID" value="NIA69754.1"/>
    <property type="molecule type" value="Genomic_DNA"/>
</dbReference>
<evidence type="ECO:0000313" key="1">
    <source>
        <dbReference type="EMBL" id="NIA69754.1"/>
    </source>
</evidence>
<gene>
    <name evidence="1" type="ORF">HBA54_14215</name>
</gene>
<organism evidence="1 2">
    <name type="scientific">Pelagibius litoralis</name>
    <dbReference type="NCBI Taxonomy" id="374515"/>
    <lineage>
        <taxon>Bacteria</taxon>
        <taxon>Pseudomonadati</taxon>
        <taxon>Pseudomonadota</taxon>
        <taxon>Alphaproteobacteria</taxon>
        <taxon>Rhodospirillales</taxon>
        <taxon>Rhodovibrionaceae</taxon>
        <taxon>Pelagibius</taxon>
    </lineage>
</organism>
<dbReference type="GO" id="GO:0019239">
    <property type="term" value="F:deaminase activity"/>
    <property type="evidence" value="ECO:0007669"/>
    <property type="project" value="TreeGrafter"/>
</dbReference>
<evidence type="ECO:0000313" key="2">
    <source>
        <dbReference type="Proteomes" id="UP000761264"/>
    </source>
</evidence>
<dbReference type="Proteomes" id="UP000761264">
    <property type="component" value="Unassembled WGS sequence"/>
</dbReference>
<dbReference type="GO" id="GO:0005829">
    <property type="term" value="C:cytosol"/>
    <property type="evidence" value="ECO:0007669"/>
    <property type="project" value="TreeGrafter"/>
</dbReference>
<dbReference type="PANTHER" id="PTHR11803">
    <property type="entry name" value="2-IMINOBUTANOATE/2-IMINOPROPANOATE DEAMINASE RIDA"/>
    <property type="match status" value="1"/>
</dbReference>
<dbReference type="SUPFAM" id="SSF55298">
    <property type="entry name" value="YjgF-like"/>
    <property type="match status" value="1"/>
</dbReference>
<dbReference type="CDD" id="cd00448">
    <property type="entry name" value="YjgF_YER057c_UK114_family"/>
    <property type="match status" value="1"/>
</dbReference>
<name>A0A967EYI2_9PROT</name>
<accession>A0A967EYI2</accession>